<evidence type="ECO:0008006" key="4">
    <source>
        <dbReference type="Google" id="ProtNLM"/>
    </source>
</evidence>
<feature type="transmembrane region" description="Helical" evidence="1">
    <location>
        <begin position="204"/>
        <end position="231"/>
    </location>
</feature>
<dbReference type="AlphaFoldDB" id="A0A1J4J371"/>
<gene>
    <name evidence="2" type="ORF">TRFO_12017</name>
</gene>
<feature type="transmembrane region" description="Helical" evidence="1">
    <location>
        <begin position="267"/>
        <end position="294"/>
    </location>
</feature>
<reference evidence="2" key="1">
    <citation type="submission" date="2016-10" db="EMBL/GenBank/DDBJ databases">
        <authorList>
            <person name="Benchimol M."/>
            <person name="Almeida L.G."/>
            <person name="Vasconcelos A.T."/>
            <person name="Perreira-Neves A."/>
            <person name="Rosa I.A."/>
            <person name="Tasca T."/>
            <person name="Bogo M.R."/>
            <person name="de Souza W."/>
        </authorList>
    </citation>
    <scope>NUCLEOTIDE SEQUENCE [LARGE SCALE GENOMIC DNA]</scope>
    <source>
        <strain evidence="2">K</strain>
    </source>
</reference>
<feature type="transmembrane region" description="Helical" evidence="1">
    <location>
        <begin position="243"/>
        <end position="261"/>
    </location>
</feature>
<organism evidence="2 3">
    <name type="scientific">Tritrichomonas foetus</name>
    <dbReference type="NCBI Taxonomy" id="1144522"/>
    <lineage>
        <taxon>Eukaryota</taxon>
        <taxon>Metamonada</taxon>
        <taxon>Parabasalia</taxon>
        <taxon>Tritrichomonadida</taxon>
        <taxon>Tritrichomonadidae</taxon>
        <taxon>Tritrichomonas</taxon>
    </lineage>
</organism>
<dbReference type="GeneID" id="94831083"/>
<dbReference type="RefSeq" id="XP_068346330.1">
    <property type="nucleotide sequence ID" value="XM_068496379.1"/>
</dbReference>
<keyword evidence="1" id="KW-1133">Transmembrane helix</keyword>
<dbReference type="Proteomes" id="UP000179807">
    <property type="component" value="Unassembled WGS sequence"/>
</dbReference>
<feature type="transmembrane region" description="Helical" evidence="1">
    <location>
        <begin position="314"/>
        <end position="335"/>
    </location>
</feature>
<keyword evidence="1" id="KW-0812">Transmembrane</keyword>
<feature type="transmembrane region" description="Helical" evidence="1">
    <location>
        <begin position="167"/>
        <end position="189"/>
    </location>
</feature>
<keyword evidence="3" id="KW-1185">Reference proteome</keyword>
<comment type="caution">
    <text evidence="2">The sequence shown here is derived from an EMBL/GenBank/DDBJ whole genome shotgun (WGS) entry which is preliminary data.</text>
</comment>
<dbReference type="VEuPathDB" id="TrichDB:TRFO_12017"/>
<evidence type="ECO:0000313" key="3">
    <source>
        <dbReference type="Proteomes" id="UP000179807"/>
    </source>
</evidence>
<dbReference type="EMBL" id="MLAK01001426">
    <property type="protein sequence ID" value="OHS93193.1"/>
    <property type="molecule type" value="Genomic_DNA"/>
</dbReference>
<accession>A0A1J4J371</accession>
<protein>
    <recommendedName>
        <fullName evidence="4">Intimal thickness related receptor IRP domain-containing protein</fullName>
    </recommendedName>
</protein>
<name>A0A1J4J371_9EUKA</name>
<evidence type="ECO:0000313" key="2">
    <source>
        <dbReference type="EMBL" id="OHS93193.1"/>
    </source>
</evidence>
<sequence length="404" mass="46364">MLLLLLGPSIVNCYSHEMTRVSHHPAIMLSSFGFEKNGFYNISIHSQNLSKIRLMMTEYSKRIELATYSKYCDTYQISNDSETITFIGNVKDKGVYTPIIIDCDRKVSLSDDKIYNIISLYSNPKYLIDYRSTLFLPMYSVLSKVYLGIFLVWVINGYLYSNFRVKLHTIFSLQPITKSISLCINYIIWESLMTKDDTDIKLKILLLFVDTIFYSLYLVSLAFVGSGWCIFRSKMNLTQFLKIIISSVFVALTILLSPYVSNLTQGFLMFICVVLSFVYYMKMNLINVIIVVRLLDQMIKQPIVASKIKLAKEFVVSSFSLLCLALFINLIILMLGVAEVYATGFFECCFLLENVFIMRSFLFRSEYSGEPQSNLNEGKKPIAAKPCFFIGPKKNEIVLLQSDL</sequence>
<feature type="transmembrane region" description="Helical" evidence="1">
    <location>
        <begin position="134"/>
        <end position="155"/>
    </location>
</feature>
<proteinExistence type="predicted"/>
<keyword evidence="1" id="KW-0472">Membrane</keyword>
<feature type="transmembrane region" description="Helical" evidence="1">
    <location>
        <begin position="341"/>
        <end position="362"/>
    </location>
</feature>
<evidence type="ECO:0000256" key="1">
    <source>
        <dbReference type="SAM" id="Phobius"/>
    </source>
</evidence>